<dbReference type="RefSeq" id="WP_162900422.1">
    <property type="nucleotide sequence ID" value="NZ_CALCQY010000009.1"/>
</dbReference>
<reference evidence="1 2" key="1">
    <citation type="submission" date="2017-08" db="EMBL/GenBank/DDBJ databases">
        <title>Complete genome sequence of Gluconacetobacter saccharivorans CV1 isolated from Fermented Vinegar.</title>
        <authorList>
            <person name="Kim S.-Y."/>
        </authorList>
    </citation>
    <scope>NUCLEOTIDE SEQUENCE [LARGE SCALE GENOMIC DNA]</scope>
    <source>
        <strain evidence="1 2">CV1</strain>
    </source>
</reference>
<protein>
    <submittedName>
        <fullName evidence="1">Uncharacterized protein</fullName>
    </submittedName>
</protein>
<sequence length="58" mass="6463">MDFKMGDIVAVRDDASVKPQLRGVKGTIVEMIDNGQVRVRNDSTGNDEWFPANALQQE</sequence>
<proteinExistence type="predicted"/>
<evidence type="ECO:0000313" key="2">
    <source>
        <dbReference type="Proteomes" id="UP000264120"/>
    </source>
</evidence>
<dbReference type="AlphaFoldDB" id="A0A347WB34"/>
<name>A0A347WB34_9PROT</name>
<dbReference type="GeneID" id="98315067"/>
<gene>
    <name evidence="1" type="ORF">CD178_01294</name>
</gene>
<dbReference type="Proteomes" id="UP000264120">
    <property type="component" value="Chromosome"/>
</dbReference>
<evidence type="ECO:0000313" key="1">
    <source>
        <dbReference type="EMBL" id="AXY22077.1"/>
    </source>
</evidence>
<dbReference type="EMBL" id="CP023036">
    <property type="protein sequence ID" value="AXY22077.1"/>
    <property type="molecule type" value="Genomic_DNA"/>
</dbReference>
<accession>A0A347WB34</accession>
<keyword evidence="2" id="KW-1185">Reference proteome</keyword>
<organism evidence="1 2">
    <name type="scientific">Komagataeibacter saccharivorans</name>
    <dbReference type="NCBI Taxonomy" id="265959"/>
    <lineage>
        <taxon>Bacteria</taxon>
        <taxon>Pseudomonadati</taxon>
        <taxon>Pseudomonadota</taxon>
        <taxon>Alphaproteobacteria</taxon>
        <taxon>Acetobacterales</taxon>
        <taxon>Acetobacteraceae</taxon>
        <taxon>Komagataeibacter</taxon>
    </lineage>
</organism>
<dbReference type="KEGG" id="ksc:CD178_01294"/>